<dbReference type="Gene3D" id="3.30.530.20">
    <property type="match status" value="1"/>
</dbReference>
<dbReference type="Pfam" id="PF08982">
    <property type="entry name" value="AtaL"/>
    <property type="match status" value="1"/>
</dbReference>
<dbReference type="Proteomes" id="UP000813444">
    <property type="component" value="Unassembled WGS sequence"/>
</dbReference>
<accession>A0A8K0WLL0</accession>
<comment type="caution">
    <text evidence="1">The sequence shown here is derived from an EMBL/GenBank/DDBJ whole genome shotgun (WGS) entry which is preliminary data.</text>
</comment>
<name>A0A8K0WLL0_9HYPO</name>
<dbReference type="InterPro" id="IPR015075">
    <property type="entry name" value="AtaL"/>
</dbReference>
<protein>
    <submittedName>
        <fullName evidence="1">Uncharacterized protein</fullName>
    </submittedName>
</protein>
<dbReference type="EMBL" id="JAGPNK010000014">
    <property type="protein sequence ID" value="KAH7308963.1"/>
    <property type="molecule type" value="Genomic_DNA"/>
</dbReference>
<sequence length="155" mass="17264">MSVINFAYTAPVNPSGASPVLDEAQVWAGLKRKVRRAYEFVPIITGCEVISEEGTTVVREATFQGRPSPVREVCEHYEPSRIDFRQPDGAVISNIVSRGSDDALHMTYVFEVRRPDLGEGSEEATDFKREFSKMAKVAVEGSIETIRRLVKEGEI</sequence>
<dbReference type="OrthoDB" id="2320332at2759"/>
<dbReference type="CDD" id="cd08863">
    <property type="entry name" value="SRPBCC_DUF1857"/>
    <property type="match status" value="1"/>
</dbReference>
<gene>
    <name evidence="1" type="ORF">B0I35DRAFT_441096</name>
</gene>
<keyword evidence="2" id="KW-1185">Reference proteome</keyword>
<evidence type="ECO:0000313" key="1">
    <source>
        <dbReference type="EMBL" id="KAH7308963.1"/>
    </source>
</evidence>
<dbReference type="InterPro" id="IPR023393">
    <property type="entry name" value="START-like_dom_sf"/>
</dbReference>
<evidence type="ECO:0000313" key="2">
    <source>
        <dbReference type="Proteomes" id="UP000813444"/>
    </source>
</evidence>
<dbReference type="AlphaFoldDB" id="A0A8K0WLL0"/>
<organism evidence="1 2">
    <name type="scientific">Stachybotrys elegans</name>
    <dbReference type="NCBI Taxonomy" id="80388"/>
    <lineage>
        <taxon>Eukaryota</taxon>
        <taxon>Fungi</taxon>
        <taxon>Dikarya</taxon>
        <taxon>Ascomycota</taxon>
        <taxon>Pezizomycotina</taxon>
        <taxon>Sordariomycetes</taxon>
        <taxon>Hypocreomycetidae</taxon>
        <taxon>Hypocreales</taxon>
        <taxon>Stachybotryaceae</taxon>
        <taxon>Stachybotrys</taxon>
    </lineage>
</organism>
<dbReference type="SUPFAM" id="SSF55961">
    <property type="entry name" value="Bet v1-like"/>
    <property type="match status" value="1"/>
</dbReference>
<reference evidence="1" key="1">
    <citation type="journal article" date="2021" name="Nat. Commun.">
        <title>Genetic determinants of endophytism in the Arabidopsis root mycobiome.</title>
        <authorList>
            <person name="Mesny F."/>
            <person name="Miyauchi S."/>
            <person name="Thiergart T."/>
            <person name="Pickel B."/>
            <person name="Atanasova L."/>
            <person name="Karlsson M."/>
            <person name="Huettel B."/>
            <person name="Barry K.W."/>
            <person name="Haridas S."/>
            <person name="Chen C."/>
            <person name="Bauer D."/>
            <person name="Andreopoulos W."/>
            <person name="Pangilinan J."/>
            <person name="LaButti K."/>
            <person name="Riley R."/>
            <person name="Lipzen A."/>
            <person name="Clum A."/>
            <person name="Drula E."/>
            <person name="Henrissat B."/>
            <person name="Kohler A."/>
            <person name="Grigoriev I.V."/>
            <person name="Martin F.M."/>
            <person name="Hacquard S."/>
        </authorList>
    </citation>
    <scope>NUCLEOTIDE SEQUENCE</scope>
    <source>
        <strain evidence="1">MPI-CAGE-CH-0235</strain>
    </source>
</reference>
<proteinExistence type="predicted"/>